<comment type="caution">
    <text evidence="2">The sequence shown here is derived from an EMBL/GenBank/DDBJ whole genome shotgun (WGS) entry which is preliminary data.</text>
</comment>
<dbReference type="Proteomes" id="UP000176996">
    <property type="component" value="Unassembled WGS sequence"/>
</dbReference>
<feature type="transmembrane region" description="Helical" evidence="1">
    <location>
        <begin position="21"/>
        <end position="42"/>
    </location>
</feature>
<evidence type="ECO:0000256" key="1">
    <source>
        <dbReference type="SAM" id="Phobius"/>
    </source>
</evidence>
<organism evidence="2 3">
    <name type="scientific">Candidatus Jorgensenbacteria bacterium RIFCSPLOWO2_01_FULL_45_25b</name>
    <dbReference type="NCBI Taxonomy" id="1798471"/>
    <lineage>
        <taxon>Bacteria</taxon>
        <taxon>Candidatus Joergenseniibacteriota</taxon>
    </lineage>
</organism>
<evidence type="ECO:0008006" key="4">
    <source>
        <dbReference type="Google" id="ProtNLM"/>
    </source>
</evidence>
<accession>A0A1F6BZS5</accession>
<dbReference type="STRING" id="1798471.A3A21_02645"/>
<evidence type="ECO:0000313" key="3">
    <source>
        <dbReference type="Proteomes" id="UP000176996"/>
    </source>
</evidence>
<keyword evidence="1" id="KW-1133">Transmembrane helix</keyword>
<proteinExistence type="predicted"/>
<dbReference type="AlphaFoldDB" id="A0A1F6BZS5"/>
<keyword evidence="1" id="KW-0472">Membrane</keyword>
<dbReference type="EMBL" id="MFKK01000002">
    <property type="protein sequence ID" value="OGG42466.1"/>
    <property type="molecule type" value="Genomic_DNA"/>
</dbReference>
<evidence type="ECO:0000313" key="2">
    <source>
        <dbReference type="EMBL" id="OGG42466.1"/>
    </source>
</evidence>
<gene>
    <name evidence="2" type="ORF">A3A21_02645</name>
</gene>
<sequence>MDRHREYSDQFREKQKRKGRFLFLLVMFLAGLAIIGLLYVLVYSTALQMKEVVIEGNKLVPENEIWSGVMGEMIREHRWKSLFGPNHKAFWVFGKTPDIQRLIPNIKTIELEKELGKGRLVIHIKERKVEGVWCFGEINCYVFDEEGILFARSPDVSGTFIIKIQDDSTSYARLNTKIVEDAEFQNIKTTIEDAEKAGFHARKVTIKSEKEEWWMETIGGTLILFNIKFKPKGFVEVIKTFLKKNSSSRPSQIDFRVPDKAYYK</sequence>
<name>A0A1F6BZS5_9BACT</name>
<protein>
    <recommendedName>
        <fullName evidence="4">POTRA domain-containing protein</fullName>
    </recommendedName>
</protein>
<keyword evidence="1" id="KW-0812">Transmembrane</keyword>
<reference evidence="2 3" key="1">
    <citation type="journal article" date="2016" name="Nat. Commun.">
        <title>Thousands of microbial genomes shed light on interconnected biogeochemical processes in an aquifer system.</title>
        <authorList>
            <person name="Anantharaman K."/>
            <person name="Brown C.T."/>
            <person name="Hug L.A."/>
            <person name="Sharon I."/>
            <person name="Castelle C.J."/>
            <person name="Probst A.J."/>
            <person name="Thomas B.C."/>
            <person name="Singh A."/>
            <person name="Wilkins M.J."/>
            <person name="Karaoz U."/>
            <person name="Brodie E.L."/>
            <person name="Williams K.H."/>
            <person name="Hubbard S.S."/>
            <person name="Banfield J.F."/>
        </authorList>
    </citation>
    <scope>NUCLEOTIDE SEQUENCE [LARGE SCALE GENOMIC DNA]</scope>
</reference>